<dbReference type="PROSITE" id="PS00903">
    <property type="entry name" value="CYT_DCMP_DEAMINASES_1"/>
    <property type="match status" value="1"/>
</dbReference>
<keyword evidence="2" id="KW-0862">Zinc</keyword>
<dbReference type="PANTHER" id="PTHR11079">
    <property type="entry name" value="CYTOSINE DEAMINASE FAMILY MEMBER"/>
    <property type="match status" value="1"/>
</dbReference>
<dbReference type="GO" id="GO:0008270">
    <property type="term" value="F:zinc ion binding"/>
    <property type="evidence" value="ECO:0007669"/>
    <property type="project" value="InterPro"/>
</dbReference>
<evidence type="ECO:0000256" key="2">
    <source>
        <dbReference type="ARBA" id="ARBA00022833"/>
    </source>
</evidence>
<dbReference type="GO" id="GO:0002100">
    <property type="term" value="P:tRNA wobble adenosine to inosine editing"/>
    <property type="evidence" value="ECO:0007669"/>
    <property type="project" value="InterPro"/>
</dbReference>
<evidence type="ECO:0000259" key="3">
    <source>
        <dbReference type="PROSITE" id="PS51747"/>
    </source>
</evidence>
<feature type="domain" description="CMP/dCMP-type deaminase" evidence="3">
    <location>
        <begin position="1"/>
        <end position="104"/>
    </location>
</feature>
<dbReference type="InterPro" id="IPR016193">
    <property type="entry name" value="Cytidine_deaminase-like"/>
</dbReference>
<dbReference type="CDD" id="cd01285">
    <property type="entry name" value="nucleoside_deaminase"/>
    <property type="match status" value="1"/>
</dbReference>
<dbReference type="InterPro" id="IPR002125">
    <property type="entry name" value="CMP_dCMP_dom"/>
</dbReference>
<dbReference type="AlphaFoldDB" id="A0A9D9GWY0"/>
<dbReference type="Gene3D" id="3.40.140.10">
    <property type="entry name" value="Cytidine Deaminase, domain 2"/>
    <property type="match status" value="1"/>
</dbReference>
<dbReference type="GO" id="GO:0052717">
    <property type="term" value="F:tRNA-specific adenosine-34 deaminase activity"/>
    <property type="evidence" value="ECO:0007669"/>
    <property type="project" value="UniProtKB-EC"/>
</dbReference>
<comment type="caution">
    <text evidence="4">The sequence shown here is derived from an EMBL/GenBank/DDBJ whole genome shotgun (WGS) entry which is preliminary data.</text>
</comment>
<keyword evidence="1" id="KW-0479">Metal-binding</keyword>
<evidence type="ECO:0000313" key="5">
    <source>
        <dbReference type="Proteomes" id="UP000823613"/>
    </source>
</evidence>
<dbReference type="EMBL" id="JADIMY010000087">
    <property type="protein sequence ID" value="MBO8427789.1"/>
    <property type="molecule type" value="Genomic_DNA"/>
</dbReference>
<organism evidence="4 5">
    <name type="scientific">Candidatus Onthovivens merdipullorum</name>
    <dbReference type="NCBI Taxonomy" id="2840889"/>
    <lineage>
        <taxon>Bacteria</taxon>
        <taxon>Bacillati</taxon>
        <taxon>Bacillota</taxon>
        <taxon>Bacilli</taxon>
        <taxon>Bacillales</taxon>
        <taxon>Candidatus Onthovivens</taxon>
    </lineage>
</organism>
<accession>A0A9D9GWY0</accession>
<evidence type="ECO:0000256" key="1">
    <source>
        <dbReference type="ARBA" id="ARBA00022723"/>
    </source>
</evidence>
<dbReference type="PANTHER" id="PTHR11079:SF179">
    <property type="entry name" value="TRNA(ADENINE(34)) DEAMINASE, CHLOROPLASTIC"/>
    <property type="match status" value="1"/>
</dbReference>
<dbReference type="Proteomes" id="UP000823613">
    <property type="component" value="Unassembled WGS sequence"/>
</dbReference>
<dbReference type="SUPFAM" id="SSF53927">
    <property type="entry name" value="Cytidine deaminase-like"/>
    <property type="match status" value="1"/>
</dbReference>
<name>A0A9D9GWY0_9BACL</name>
<proteinExistence type="predicted"/>
<evidence type="ECO:0000313" key="4">
    <source>
        <dbReference type="EMBL" id="MBO8427789.1"/>
    </source>
</evidence>
<dbReference type="InterPro" id="IPR016192">
    <property type="entry name" value="APOBEC/CMP_deaminase_Zn-bd"/>
</dbReference>
<feature type="non-terminal residue" evidence="4">
    <location>
        <position position="1"/>
    </location>
</feature>
<reference evidence="4" key="1">
    <citation type="submission" date="2020-10" db="EMBL/GenBank/DDBJ databases">
        <authorList>
            <person name="Gilroy R."/>
        </authorList>
    </citation>
    <scope>NUCLEOTIDE SEQUENCE</scope>
    <source>
        <strain evidence="4">11159</strain>
    </source>
</reference>
<dbReference type="PROSITE" id="PS51747">
    <property type="entry name" value="CYT_DCMP_DEAMINASES_2"/>
    <property type="match status" value="1"/>
</dbReference>
<reference evidence="4" key="2">
    <citation type="journal article" date="2021" name="PeerJ">
        <title>Extensive microbial diversity within the chicken gut microbiome revealed by metagenomics and culture.</title>
        <authorList>
            <person name="Gilroy R."/>
            <person name="Ravi A."/>
            <person name="Getino M."/>
            <person name="Pursley I."/>
            <person name="Horton D.L."/>
            <person name="Alikhan N.F."/>
            <person name="Baker D."/>
            <person name="Gharbi K."/>
            <person name="Hall N."/>
            <person name="Watson M."/>
            <person name="Adriaenssens E.M."/>
            <person name="Foster-Nyarko E."/>
            <person name="Jarju S."/>
            <person name="Secka A."/>
            <person name="Antonio M."/>
            <person name="Oren A."/>
            <person name="Chaudhuri R.R."/>
            <person name="La Ragione R."/>
            <person name="Hildebrand F."/>
            <person name="Pallen M.J."/>
        </authorList>
    </citation>
    <scope>NUCLEOTIDE SEQUENCE</scope>
    <source>
        <strain evidence="4">11159</strain>
    </source>
</reference>
<dbReference type="InterPro" id="IPR058535">
    <property type="entry name" value="MafB19-deam"/>
</dbReference>
<dbReference type="Pfam" id="PF14437">
    <property type="entry name" value="MafB19-deam"/>
    <property type="match status" value="1"/>
</dbReference>
<protein>
    <submittedName>
        <fullName evidence="4">Nucleoside deaminase</fullName>
    </submittedName>
</protein>
<sequence>EALKAYKNNEVPVGAIIVSSEGKILARAYNKKEKNKDISAHAEILALKKAMKKVGSTNLSNSSIYVTLEPCLMCSSAIIDSKIKKIIYGVKRTNSELTLSYLSDYLFENGYEAKYGYYENKINELLQTFFKKMR</sequence>
<gene>
    <name evidence="4" type="ORF">IAC58_04480</name>
</gene>